<sequence length="102" mass="11770">MKRSIFFSVLLTCTFSYGKDVEQCEGIAYAADTLMTFHQMGSDVDKAKGIYANIFKEEGQIFNQIVDEVKKSTVYTNEEEAEKAVEDFKNKWKNYCIENNIK</sequence>
<dbReference type="RefSeq" id="WP_266128793.1">
    <property type="nucleotide sequence ID" value="NZ_JAPKMY010000001.1"/>
</dbReference>
<dbReference type="AlphaFoldDB" id="A0A9X3DQC6"/>
<gene>
    <name evidence="1" type="ORF">OSH00_00540</name>
</gene>
<dbReference type="EMBL" id="JAPKMY010000001">
    <property type="protein sequence ID" value="MCX5466235.1"/>
    <property type="molecule type" value="Genomic_DNA"/>
</dbReference>
<organism evidence="1 2">
    <name type="scientific">Acinetobacter nematophilus</name>
    <dbReference type="NCBI Taxonomy" id="2994642"/>
    <lineage>
        <taxon>Bacteria</taxon>
        <taxon>Pseudomonadati</taxon>
        <taxon>Pseudomonadota</taxon>
        <taxon>Gammaproteobacteria</taxon>
        <taxon>Moraxellales</taxon>
        <taxon>Moraxellaceae</taxon>
        <taxon>Acinetobacter</taxon>
    </lineage>
</organism>
<evidence type="ECO:0000313" key="2">
    <source>
        <dbReference type="Proteomes" id="UP001146019"/>
    </source>
</evidence>
<proteinExistence type="predicted"/>
<accession>A0A9X3DQC6</accession>
<protein>
    <submittedName>
        <fullName evidence="1">3-hydroxybutyryl-CoA dehydrogenase</fullName>
    </submittedName>
</protein>
<reference evidence="1" key="1">
    <citation type="submission" date="2022-11" db="EMBL/GenBank/DDBJ databases">
        <title>Biodiversity and phylogenetic relationships of bacteria.</title>
        <authorList>
            <person name="Machado R.A.R."/>
            <person name="Bhat A."/>
            <person name="Loulou A."/>
            <person name="Kallel S."/>
        </authorList>
    </citation>
    <scope>NUCLEOTIDE SEQUENCE</scope>
    <source>
        <strain evidence="1">A-IN1</strain>
    </source>
</reference>
<name>A0A9X3DQC6_9GAMM</name>
<keyword evidence="2" id="KW-1185">Reference proteome</keyword>
<dbReference type="Proteomes" id="UP001146019">
    <property type="component" value="Unassembled WGS sequence"/>
</dbReference>
<evidence type="ECO:0000313" key="1">
    <source>
        <dbReference type="EMBL" id="MCX5466235.1"/>
    </source>
</evidence>
<comment type="caution">
    <text evidence="1">The sequence shown here is derived from an EMBL/GenBank/DDBJ whole genome shotgun (WGS) entry which is preliminary data.</text>
</comment>